<dbReference type="KEGG" id="fjo:Fjoh_4368"/>
<evidence type="ECO:0000313" key="1">
    <source>
        <dbReference type="EMBL" id="ABQ07375.1"/>
    </source>
</evidence>
<reference evidence="1 2" key="1">
    <citation type="journal article" date="2009" name="Appl. Environ. Microbiol.">
        <title>Novel features of the polysaccharide-digesting gliding bacterium Flavobacterium johnsoniae as revealed by genome sequence analysis.</title>
        <authorList>
            <person name="McBride M.J."/>
            <person name="Xie G."/>
            <person name="Martens E.C."/>
            <person name="Lapidus A."/>
            <person name="Henrissat B."/>
            <person name="Rhodes R.G."/>
            <person name="Goltsman E."/>
            <person name="Wang W."/>
            <person name="Xu J."/>
            <person name="Hunnicutt D.W."/>
            <person name="Staroscik A.M."/>
            <person name="Hoover T.R."/>
            <person name="Cheng Y.Q."/>
            <person name="Stein J.L."/>
        </authorList>
    </citation>
    <scope>NUCLEOTIDE SEQUENCE [LARGE SCALE GENOMIC DNA]</scope>
    <source>
        <strain evidence="2">ATCC 17061 / DSM 2064 / JCM 8514 / BCRC 14874 / CCUG 350202 / NBRC 14942 / NCIMB 11054 / UW101</strain>
    </source>
</reference>
<gene>
    <name evidence="1" type="ordered locus">Fjoh_4368</name>
</gene>
<dbReference type="GeneID" id="31767295"/>
<dbReference type="EMBL" id="CP000685">
    <property type="protein sequence ID" value="ABQ07375.1"/>
    <property type="molecule type" value="Genomic_DNA"/>
</dbReference>
<dbReference type="AlphaFoldDB" id="A5FBP2"/>
<organism evidence="1 2">
    <name type="scientific">Flavobacterium johnsoniae (strain ATCC 17061 / DSM 2064 / JCM 8514 / BCRC 14874 / CCUG 350202 / NBRC 14942 / NCIMB 11054 / UW101)</name>
    <name type="common">Cytophaga johnsonae</name>
    <dbReference type="NCBI Taxonomy" id="376686"/>
    <lineage>
        <taxon>Bacteria</taxon>
        <taxon>Pseudomonadati</taxon>
        <taxon>Bacteroidota</taxon>
        <taxon>Flavobacteriia</taxon>
        <taxon>Flavobacteriales</taxon>
        <taxon>Flavobacteriaceae</taxon>
        <taxon>Flavobacterium</taxon>
    </lineage>
</organism>
<accession>A5FBP2</accession>
<dbReference type="STRING" id="376686.Fjoh_4368"/>
<evidence type="ECO:0000313" key="2">
    <source>
        <dbReference type="Proteomes" id="UP000006694"/>
    </source>
</evidence>
<dbReference type="OrthoDB" id="1550554at2"/>
<proteinExistence type="predicted"/>
<dbReference type="HOGENOM" id="CLU_2355586_0_0_10"/>
<sequence>MISTISDFLEEFKKNALSKIDQEEKDITHTPTIGNIFEGLTANILNKTIFKGLNLKIVNNSFIGTGNHKINFYRDWDFGYRQDTKLVDHAGQKWLF</sequence>
<keyword evidence="2" id="KW-1185">Reference proteome</keyword>
<dbReference type="RefSeq" id="WP_012026341.1">
    <property type="nucleotide sequence ID" value="NC_009441.1"/>
</dbReference>
<protein>
    <submittedName>
        <fullName evidence="1">Uncharacterized protein</fullName>
    </submittedName>
</protein>
<dbReference type="Proteomes" id="UP000006694">
    <property type="component" value="Chromosome"/>
</dbReference>
<name>A5FBP2_FLAJ1</name>